<protein>
    <submittedName>
        <fullName evidence="1">Uncharacterized protein</fullName>
    </submittedName>
</protein>
<organism evidence="1">
    <name type="scientific">marine sediment metagenome</name>
    <dbReference type="NCBI Taxonomy" id="412755"/>
    <lineage>
        <taxon>unclassified sequences</taxon>
        <taxon>metagenomes</taxon>
        <taxon>ecological metagenomes</taxon>
    </lineage>
</organism>
<dbReference type="EMBL" id="LAZR01017579">
    <property type="protein sequence ID" value="KKL99827.1"/>
    <property type="molecule type" value="Genomic_DNA"/>
</dbReference>
<evidence type="ECO:0000313" key="1">
    <source>
        <dbReference type="EMBL" id="KKL99827.1"/>
    </source>
</evidence>
<name>A0A0F9JLM1_9ZZZZ</name>
<sequence length="63" mass="7029">MIADKKIDRMVLIAEVEGKCYSIIITKETQDAILSLIELSEGGIKVLDEPIEGIQIQEPDEEN</sequence>
<accession>A0A0F9JLM1</accession>
<gene>
    <name evidence="1" type="ORF">LCGC14_1810600</name>
</gene>
<dbReference type="AlphaFoldDB" id="A0A0F9JLM1"/>
<proteinExistence type="predicted"/>
<reference evidence="1" key="1">
    <citation type="journal article" date="2015" name="Nature">
        <title>Complex archaea that bridge the gap between prokaryotes and eukaryotes.</title>
        <authorList>
            <person name="Spang A."/>
            <person name="Saw J.H."/>
            <person name="Jorgensen S.L."/>
            <person name="Zaremba-Niedzwiedzka K."/>
            <person name="Martijn J."/>
            <person name="Lind A.E."/>
            <person name="van Eijk R."/>
            <person name="Schleper C."/>
            <person name="Guy L."/>
            <person name="Ettema T.J."/>
        </authorList>
    </citation>
    <scope>NUCLEOTIDE SEQUENCE</scope>
</reference>
<comment type="caution">
    <text evidence="1">The sequence shown here is derived from an EMBL/GenBank/DDBJ whole genome shotgun (WGS) entry which is preliminary data.</text>
</comment>